<keyword evidence="2" id="KW-1185">Reference proteome</keyword>
<evidence type="ECO:0000313" key="2">
    <source>
        <dbReference type="Proteomes" id="UP001497516"/>
    </source>
</evidence>
<reference evidence="1 2" key="1">
    <citation type="submission" date="2024-04" db="EMBL/GenBank/DDBJ databases">
        <authorList>
            <person name="Fracassetti M."/>
        </authorList>
    </citation>
    <scope>NUCLEOTIDE SEQUENCE [LARGE SCALE GENOMIC DNA]</scope>
</reference>
<dbReference type="AlphaFoldDB" id="A0AAV2DIB9"/>
<organism evidence="1 2">
    <name type="scientific">Linum trigynum</name>
    <dbReference type="NCBI Taxonomy" id="586398"/>
    <lineage>
        <taxon>Eukaryota</taxon>
        <taxon>Viridiplantae</taxon>
        <taxon>Streptophyta</taxon>
        <taxon>Embryophyta</taxon>
        <taxon>Tracheophyta</taxon>
        <taxon>Spermatophyta</taxon>
        <taxon>Magnoliopsida</taxon>
        <taxon>eudicotyledons</taxon>
        <taxon>Gunneridae</taxon>
        <taxon>Pentapetalae</taxon>
        <taxon>rosids</taxon>
        <taxon>fabids</taxon>
        <taxon>Malpighiales</taxon>
        <taxon>Linaceae</taxon>
        <taxon>Linum</taxon>
    </lineage>
</organism>
<dbReference type="Proteomes" id="UP001497516">
    <property type="component" value="Chromosome 3"/>
</dbReference>
<gene>
    <name evidence="1" type="ORF">LTRI10_LOCUS15249</name>
</gene>
<accession>A0AAV2DIB9</accession>
<protein>
    <submittedName>
        <fullName evidence="1">Uncharacterized protein</fullName>
    </submittedName>
</protein>
<sequence length="105" mass="11444">MATPSARPGAFRQAPNLEWGSWNLTPSARRLTLSGHMVTCSFSEVPDLQLGTWHLTPSARRLAPHSFSEVPNLQWGAWPLSPSARRLTLSGAHGDAPLPRCLTFG</sequence>
<evidence type="ECO:0000313" key="1">
    <source>
        <dbReference type="EMBL" id="CAL1373315.1"/>
    </source>
</evidence>
<dbReference type="EMBL" id="OZ034816">
    <property type="protein sequence ID" value="CAL1373315.1"/>
    <property type="molecule type" value="Genomic_DNA"/>
</dbReference>
<name>A0AAV2DIB9_9ROSI</name>
<proteinExistence type="predicted"/>